<protein>
    <submittedName>
        <fullName evidence="2">GNAT family N-acetyltransferase</fullName>
    </submittedName>
</protein>
<dbReference type="GO" id="GO:0016747">
    <property type="term" value="F:acyltransferase activity, transferring groups other than amino-acyl groups"/>
    <property type="evidence" value="ECO:0007669"/>
    <property type="project" value="InterPro"/>
</dbReference>
<evidence type="ECO:0000313" key="2">
    <source>
        <dbReference type="EMBL" id="RZQ62737.1"/>
    </source>
</evidence>
<dbReference type="GO" id="GO:0005829">
    <property type="term" value="C:cytosol"/>
    <property type="evidence" value="ECO:0007669"/>
    <property type="project" value="InterPro"/>
</dbReference>
<proteinExistence type="predicted"/>
<dbReference type="OrthoDB" id="3573574at2"/>
<evidence type="ECO:0000313" key="3">
    <source>
        <dbReference type="Proteomes" id="UP000292003"/>
    </source>
</evidence>
<gene>
    <name evidence="2" type="ORF">EWH70_17435</name>
</gene>
<sequence>MTTWEIVREADLGRDDHAALSALLRVSCSRPPAVRTSWFGSRPEVRVVAREDGEVVAHAGVLRRFVQVTEHGAPLEVLVGNVGLLTVHPDHRGRGLGRELGDRLCKLLSGLSVPFGLVLCDPGIVGYYRSLGWHRLPEVDVRYLDFEQRDPFRVVSERCASTMVLPVRVPLSAWPTAERLELAGSQV</sequence>
<dbReference type="EMBL" id="SFCC01000008">
    <property type="protein sequence ID" value="RZQ62737.1"/>
    <property type="molecule type" value="Genomic_DNA"/>
</dbReference>
<dbReference type="InterPro" id="IPR016181">
    <property type="entry name" value="Acyl_CoA_acyltransferase"/>
</dbReference>
<organism evidence="2 3">
    <name type="scientific">Amycolatopsis suaedae</name>
    <dbReference type="NCBI Taxonomy" id="2510978"/>
    <lineage>
        <taxon>Bacteria</taxon>
        <taxon>Bacillati</taxon>
        <taxon>Actinomycetota</taxon>
        <taxon>Actinomycetes</taxon>
        <taxon>Pseudonocardiales</taxon>
        <taxon>Pseudonocardiaceae</taxon>
        <taxon>Amycolatopsis</taxon>
    </lineage>
</organism>
<dbReference type="PROSITE" id="PS51186">
    <property type="entry name" value="GNAT"/>
    <property type="match status" value="1"/>
</dbReference>
<dbReference type="InterPro" id="IPR003484">
    <property type="entry name" value="NodA"/>
</dbReference>
<dbReference type="Proteomes" id="UP000292003">
    <property type="component" value="Unassembled WGS sequence"/>
</dbReference>
<keyword evidence="3" id="KW-1185">Reference proteome</keyword>
<name>A0A4Q7J6H3_9PSEU</name>
<dbReference type="AlphaFoldDB" id="A0A4Q7J6H3"/>
<reference evidence="2 3" key="1">
    <citation type="submission" date="2019-02" db="EMBL/GenBank/DDBJ databases">
        <title>Draft genome sequence of Amycolatopsis sp. 8-3EHSu isolated from roots of Suaeda maritima.</title>
        <authorList>
            <person name="Duangmal K."/>
            <person name="Chantavorakit T."/>
        </authorList>
    </citation>
    <scope>NUCLEOTIDE SEQUENCE [LARGE SCALE GENOMIC DNA]</scope>
    <source>
        <strain evidence="2 3">8-3EHSu</strain>
    </source>
</reference>
<keyword evidence="2" id="KW-0808">Transferase</keyword>
<dbReference type="CDD" id="cd04301">
    <property type="entry name" value="NAT_SF"/>
    <property type="match status" value="1"/>
</dbReference>
<dbReference type="Gene3D" id="3.40.630.30">
    <property type="match status" value="1"/>
</dbReference>
<dbReference type="Pfam" id="PF02474">
    <property type="entry name" value="NodA"/>
    <property type="match status" value="1"/>
</dbReference>
<accession>A0A4Q7J6H3</accession>
<dbReference type="SUPFAM" id="SSF55729">
    <property type="entry name" value="Acyl-CoA N-acyltransferases (Nat)"/>
    <property type="match status" value="1"/>
</dbReference>
<evidence type="ECO:0000259" key="1">
    <source>
        <dbReference type="PROSITE" id="PS51186"/>
    </source>
</evidence>
<feature type="domain" description="N-acetyltransferase" evidence="1">
    <location>
        <begin position="5"/>
        <end position="168"/>
    </location>
</feature>
<dbReference type="InterPro" id="IPR000182">
    <property type="entry name" value="GNAT_dom"/>
</dbReference>
<comment type="caution">
    <text evidence="2">The sequence shown here is derived from an EMBL/GenBank/DDBJ whole genome shotgun (WGS) entry which is preliminary data.</text>
</comment>
<dbReference type="RefSeq" id="WP_130476475.1">
    <property type="nucleotide sequence ID" value="NZ_SFCC01000008.1"/>
</dbReference>